<comment type="pathway">
    <text evidence="1">Purine metabolism; 7-cyano-7-deazaguanine biosynthesis.</text>
</comment>
<evidence type="ECO:0000256" key="8">
    <source>
        <dbReference type="ARBA" id="ARBA00039149"/>
    </source>
</evidence>
<dbReference type="Proteomes" id="UP000229459">
    <property type="component" value="Unassembled WGS sequence"/>
</dbReference>
<dbReference type="SUPFAM" id="SSF52402">
    <property type="entry name" value="Adenine nucleotide alpha hydrolases-like"/>
    <property type="match status" value="1"/>
</dbReference>
<dbReference type="InterPro" id="IPR014729">
    <property type="entry name" value="Rossmann-like_a/b/a_fold"/>
</dbReference>
<comment type="catalytic activity">
    <reaction evidence="9">
        <text>7-carboxy-7-carbaguanine + NH4(+) + 2 ATP = 7-cyano-7-carbaguanine + 2 AMP + 2 diphosphate + 2 H(+)</text>
        <dbReference type="Rhea" id="RHEA:27982"/>
        <dbReference type="ChEBI" id="CHEBI:15378"/>
        <dbReference type="ChEBI" id="CHEBI:28938"/>
        <dbReference type="ChEBI" id="CHEBI:30616"/>
        <dbReference type="ChEBI" id="CHEBI:33019"/>
        <dbReference type="ChEBI" id="CHEBI:45075"/>
        <dbReference type="ChEBI" id="CHEBI:61036"/>
        <dbReference type="ChEBI" id="CHEBI:456215"/>
        <dbReference type="EC" id="6.3.4.20"/>
    </reaction>
</comment>
<dbReference type="GO" id="GO:0046872">
    <property type="term" value="F:metal ion binding"/>
    <property type="evidence" value="ECO:0007669"/>
    <property type="project" value="UniProtKB-KW"/>
</dbReference>
<dbReference type="EC" id="6.3.4.20" evidence="8"/>
<keyword evidence="4" id="KW-0547">Nucleotide-binding</keyword>
<evidence type="ECO:0000256" key="2">
    <source>
        <dbReference type="ARBA" id="ARBA00022598"/>
    </source>
</evidence>
<keyword evidence="2" id="KW-0436">Ligase</keyword>
<dbReference type="InterPro" id="IPR018317">
    <property type="entry name" value="QueC"/>
</dbReference>
<evidence type="ECO:0000313" key="11">
    <source>
        <dbReference type="Proteomes" id="UP000229459"/>
    </source>
</evidence>
<gene>
    <name evidence="10" type="ORF">COX08_01335</name>
</gene>
<dbReference type="AlphaFoldDB" id="A0A2H0B6X4"/>
<sequence>MALKGLKKSKILNWLANALECYTNLKVIRISLPWKGSSLIDKSYSLPQISSEKDIGGSIPSTYVPGRNLIFLAFAFSYAESVNASLILIGANSVDFSGYPDCRPQFYRLLNRLAQI</sequence>
<dbReference type="GO" id="GO:0016874">
    <property type="term" value="F:ligase activity"/>
    <property type="evidence" value="ECO:0007669"/>
    <property type="project" value="UniProtKB-KW"/>
</dbReference>
<evidence type="ECO:0000256" key="1">
    <source>
        <dbReference type="ARBA" id="ARBA00005061"/>
    </source>
</evidence>
<organism evidence="10 11">
    <name type="scientific">Candidatus Beckwithbacteria bacterium CG23_combo_of_CG06-09_8_20_14_all_34_8</name>
    <dbReference type="NCBI Taxonomy" id="1974497"/>
    <lineage>
        <taxon>Bacteria</taxon>
        <taxon>Candidatus Beckwithiibacteriota</taxon>
    </lineage>
</organism>
<evidence type="ECO:0000256" key="3">
    <source>
        <dbReference type="ARBA" id="ARBA00022723"/>
    </source>
</evidence>
<keyword evidence="5" id="KW-0862">Zinc</keyword>
<reference evidence="10 11" key="1">
    <citation type="submission" date="2017-09" db="EMBL/GenBank/DDBJ databases">
        <title>Depth-based differentiation of microbial function through sediment-hosted aquifers and enrichment of novel symbionts in the deep terrestrial subsurface.</title>
        <authorList>
            <person name="Probst A.J."/>
            <person name="Ladd B."/>
            <person name="Jarett J.K."/>
            <person name="Geller-Mcgrath D.E."/>
            <person name="Sieber C.M."/>
            <person name="Emerson J.B."/>
            <person name="Anantharaman K."/>
            <person name="Thomas B.C."/>
            <person name="Malmstrom R."/>
            <person name="Stieglmeier M."/>
            <person name="Klingl A."/>
            <person name="Woyke T."/>
            <person name="Ryan C.M."/>
            <person name="Banfield J.F."/>
        </authorList>
    </citation>
    <scope>NUCLEOTIDE SEQUENCE [LARGE SCALE GENOMIC DNA]</scope>
    <source>
        <strain evidence="10">CG23_combo_of_CG06-09_8_20_14_all_34_8</strain>
    </source>
</reference>
<keyword evidence="3" id="KW-0479">Metal-binding</keyword>
<protein>
    <recommendedName>
        <fullName evidence="8">7-cyano-7-deazaguanine synthase</fullName>
        <ecNumber evidence="8">6.3.4.20</ecNumber>
    </recommendedName>
</protein>
<dbReference type="Gene3D" id="3.40.50.620">
    <property type="entry name" value="HUPs"/>
    <property type="match status" value="1"/>
</dbReference>
<evidence type="ECO:0000256" key="9">
    <source>
        <dbReference type="ARBA" id="ARBA00047890"/>
    </source>
</evidence>
<evidence type="ECO:0000256" key="4">
    <source>
        <dbReference type="ARBA" id="ARBA00022741"/>
    </source>
</evidence>
<dbReference type="GO" id="GO:0005524">
    <property type="term" value="F:ATP binding"/>
    <property type="evidence" value="ECO:0007669"/>
    <property type="project" value="UniProtKB-KW"/>
</dbReference>
<evidence type="ECO:0000256" key="7">
    <source>
        <dbReference type="ARBA" id="ARBA00037993"/>
    </source>
</evidence>
<proteinExistence type="inferred from homology"/>
<name>A0A2H0B6X4_9BACT</name>
<dbReference type="PANTHER" id="PTHR42914">
    <property type="entry name" value="7-CYANO-7-DEAZAGUANINE SYNTHASE"/>
    <property type="match status" value="1"/>
</dbReference>
<comment type="caution">
    <text evidence="10">The sequence shown here is derived from an EMBL/GenBank/DDBJ whole genome shotgun (WGS) entry which is preliminary data.</text>
</comment>
<accession>A0A2H0B6X4</accession>
<evidence type="ECO:0000313" key="10">
    <source>
        <dbReference type="EMBL" id="PIP53374.1"/>
    </source>
</evidence>
<evidence type="ECO:0000256" key="5">
    <source>
        <dbReference type="ARBA" id="ARBA00022833"/>
    </source>
</evidence>
<dbReference type="Pfam" id="PF06508">
    <property type="entry name" value="QueC"/>
    <property type="match status" value="1"/>
</dbReference>
<evidence type="ECO:0000256" key="6">
    <source>
        <dbReference type="ARBA" id="ARBA00022840"/>
    </source>
</evidence>
<keyword evidence="6" id="KW-0067">ATP-binding</keyword>
<dbReference type="PANTHER" id="PTHR42914:SF1">
    <property type="entry name" value="7-CYANO-7-DEAZAGUANINE SYNTHASE"/>
    <property type="match status" value="1"/>
</dbReference>
<feature type="non-terminal residue" evidence="10">
    <location>
        <position position="116"/>
    </location>
</feature>
<dbReference type="EMBL" id="PCSR01000032">
    <property type="protein sequence ID" value="PIP53374.1"/>
    <property type="molecule type" value="Genomic_DNA"/>
</dbReference>
<comment type="similarity">
    <text evidence="7">Belongs to the QueC family.</text>
</comment>